<dbReference type="GO" id="GO:0008901">
    <property type="term" value="F:ferredoxin hydrogenase activity"/>
    <property type="evidence" value="ECO:0007669"/>
    <property type="project" value="InterPro"/>
</dbReference>
<dbReference type="PANTHER" id="PTHR43600">
    <property type="entry name" value="COENZYME F420 HYDROGENASE, SUBUNIT ALPHA"/>
    <property type="match status" value="1"/>
</dbReference>
<dbReference type="EMBL" id="LDXK01000003">
    <property type="protein sequence ID" value="KRT67356.1"/>
    <property type="molecule type" value="Genomic_DNA"/>
</dbReference>
<evidence type="ECO:0000256" key="1">
    <source>
        <dbReference type="ARBA" id="ARBA00001967"/>
    </source>
</evidence>
<dbReference type="STRING" id="1576480.XU08_C0003G0028"/>
<keyword evidence="6" id="KW-0408">Iron</keyword>
<dbReference type="GO" id="GO:0016151">
    <property type="term" value="F:nickel cation binding"/>
    <property type="evidence" value="ECO:0007669"/>
    <property type="project" value="InterPro"/>
</dbReference>
<name>A0A0T5ZX20_UNCKA</name>
<dbReference type="InterPro" id="IPR029014">
    <property type="entry name" value="NiFe-Hase_large"/>
</dbReference>
<comment type="caution">
    <text evidence="7">The sequence shown here is derived from an EMBL/GenBank/DDBJ whole genome shotgun (WGS) entry which is preliminary data.</text>
</comment>
<evidence type="ECO:0000313" key="7">
    <source>
        <dbReference type="EMBL" id="KRT67356.1"/>
    </source>
</evidence>
<comment type="cofactor">
    <cofactor evidence="1 6">
        <name>Ni(2+)</name>
        <dbReference type="ChEBI" id="CHEBI:49786"/>
    </cofactor>
</comment>
<proteinExistence type="inferred from homology"/>
<dbReference type="InterPro" id="IPR001501">
    <property type="entry name" value="Ni-dep_hyd_lsu"/>
</dbReference>
<evidence type="ECO:0000256" key="6">
    <source>
        <dbReference type="PIRSR" id="PIRSR601501-1"/>
    </source>
</evidence>
<accession>A0A0T5ZX20</accession>
<feature type="binding site" evidence="6">
    <location>
        <position position="418"/>
    </location>
    <ligand>
        <name>Fe cation</name>
        <dbReference type="ChEBI" id="CHEBI:24875"/>
    </ligand>
</feature>
<feature type="binding site" evidence="6">
    <location>
        <position position="370"/>
    </location>
    <ligand>
        <name>Mg(2+)</name>
        <dbReference type="ChEBI" id="CHEBI:18420"/>
    </ligand>
</feature>
<feature type="binding site" evidence="6">
    <location>
        <position position="63"/>
    </location>
    <ligand>
        <name>Ni(2+)</name>
        <dbReference type="ChEBI" id="CHEBI:49786"/>
    </ligand>
</feature>
<evidence type="ECO:0000313" key="8">
    <source>
        <dbReference type="Proteomes" id="UP000051297"/>
    </source>
</evidence>
<feature type="binding site" evidence="6">
    <location>
        <position position="415"/>
    </location>
    <ligand>
        <name>Ni(2+)</name>
        <dbReference type="ChEBI" id="CHEBI:49786"/>
    </ligand>
</feature>
<keyword evidence="4 6" id="KW-0479">Metal-binding</keyword>
<keyword evidence="3 6" id="KW-0533">Nickel</keyword>
<dbReference type="Proteomes" id="UP000051297">
    <property type="component" value="Unassembled WGS sequence"/>
</dbReference>
<dbReference type="SUPFAM" id="SSF56762">
    <property type="entry name" value="HydB/Nqo4-like"/>
    <property type="match status" value="1"/>
</dbReference>
<dbReference type="InterPro" id="IPR018194">
    <property type="entry name" value="Ni-dep_hyd_lsu_Ni_BS"/>
</dbReference>
<evidence type="ECO:0000256" key="5">
    <source>
        <dbReference type="ARBA" id="ARBA00023002"/>
    </source>
</evidence>
<evidence type="ECO:0000256" key="4">
    <source>
        <dbReference type="ARBA" id="ARBA00022723"/>
    </source>
</evidence>
<dbReference type="PANTHER" id="PTHR43600:SF2">
    <property type="entry name" value="F420-NON-REDUCING HYDROGENASE VHU SUBUNIT A"/>
    <property type="match status" value="1"/>
</dbReference>
<comment type="similarity">
    <text evidence="2">Belongs to the [NiFe]/[NiFeSe] hydrogenase large subunit family.</text>
</comment>
<keyword evidence="6" id="KW-0460">Magnesium</keyword>
<keyword evidence="5" id="KW-0560">Oxidoreductase</keyword>
<dbReference type="AlphaFoldDB" id="A0A0T5ZX20"/>
<evidence type="ECO:0000256" key="2">
    <source>
        <dbReference type="ARBA" id="ARBA00009292"/>
    </source>
</evidence>
<feature type="binding site" evidence="6">
    <location>
        <position position="66"/>
    </location>
    <ligand>
        <name>Fe cation</name>
        <dbReference type="ChEBI" id="CHEBI:24875"/>
    </ligand>
</feature>
<dbReference type="Pfam" id="PF00374">
    <property type="entry name" value="NiFeSe_Hases"/>
    <property type="match status" value="2"/>
</dbReference>
<dbReference type="PROSITE" id="PS00508">
    <property type="entry name" value="NI_HGENASE_L_2"/>
    <property type="match status" value="1"/>
</dbReference>
<comment type="cofactor">
    <cofactor evidence="6">
        <name>Fe cation</name>
        <dbReference type="ChEBI" id="CHEBI:24875"/>
    </cofactor>
</comment>
<gene>
    <name evidence="7" type="ORF">XU08_C0003G0028</name>
</gene>
<sequence>MHTFDLSLDRITKVEGSASLTVRVVDDKVEEVHFSIADFKRFYTQAMQGKPIIALPQLLARICGTCSNAHLLCSIEASERALGITPTPQTNLLRVLTMYGLMIRDHALHLYLFSMPDVFGRDSFLDFDENDPVQHQLLHDAFEIKAAGNFLATLIAGRSVHAPYPMIGGFSHFPDAAGIKEALTKLEAIRPAVLRLIDVWKDAPFHFDRKTNFMALVPERYGFLNGKICDNKGCLIEEQELRTHLERVVLPYSQASAYKHEGESYMVGSLARINLAKDRLHPKTRETLGKTLDLFPSTDIFQNNLAQAIEILHSVDDAQEILLNTQFNPEPIIKGTPQESVGVGVVEAPRGTLYHKYHLHPDGNVVEGEIVVPTGQNQINIEEDIHQLVQNLLPDTPKETITLEIEKLIRAYDPCMSCAAHFLKIDWREE</sequence>
<protein>
    <submittedName>
        <fullName evidence="7">Nickel-dependent hydrogenase large subunit</fullName>
    </submittedName>
</protein>
<feature type="binding site" evidence="6">
    <location>
        <position position="66"/>
    </location>
    <ligand>
        <name>Ni(2+)</name>
        <dbReference type="ChEBI" id="CHEBI:49786"/>
    </ligand>
</feature>
<organism evidence="7 8">
    <name type="scientific">candidate division WWE3 bacterium CSP1-7</name>
    <dbReference type="NCBI Taxonomy" id="1576480"/>
    <lineage>
        <taxon>Bacteria</taxon>
        <taxon>Katanobacteria</taxon>
    </lineage>
</organism>
<feature type="binding site" evidence="6">
    <location>
        <position position="421"/>
    </location>
    <ligand>
        <name>Mg(2+)</name>
        <dbReference type="ChEBI" id="CHEBI:18420"/>
    </ligand>
</feature>
<evidence type="ECO:0000256" key="3">
    <source>
        <dbReference type="ARBA" id="ARBA00022596"/>
    </source>
</evidence>
<reference evidence="7 8" key="1">
    <citation type="submission" date="2015-05" db="EMBL/GenBank/DDBJ databases">
        <title>Critical biogeochemical functions in the subsurface are associated with bacteria from new phyla and little studied lineages.</title>
        <authorList>
            <person name="Hug L.A."/>
            <person name="Thomas B.C."/>
            <person name="Sharon I."/>
            <person name="Brown C.T."/>
            <person name="Sharma R."/>
            <person name="Hettich R.L."/>
            <person name="Wilkins M.J."/>
            <person name="Williams K.H."/>
            <person name="Singh A."/>
            <person name="Banfield J.F."/>
        </authorList>
    </citation>
    <scope>NUCLEOTIDE SEQUENCE [LARGE SCALE GENOMIC DNA]</scope>
    <source>
        <strain evidence="7">CSP1-7</strain>
    </source>
</reference>
<dbReference type="Gene3D" id="1.10.645.10">
    <property type="entry name" value="Cytochrome-c3 Hydrogenase, chain B"/>
    <property type="match status" value="1"/>
</dbReference>